<dbReference type="AlphaFoldDB" id="A0A8C9M893"/>
<feature type="compositionally biased region" description="Pro residues" evidence="1">
    <location>
        <begin position="42"/>
        <end position="54"/>
    </location>
</feature>
<name>A0A8C9M893_PANTA</name>
<dbReference type="Proteomes" id="UP000675900">
    <property type="component" value="Unassembled WGS sequence"/>
</dbReference>
<protein>
    <submittedName>
        <fullName evidence="2">Uncharacterized protein</fullName>
    </submittedName>
</protein>
<accession>A0A8C9M893</accession>
<reference evidence="2" key="2">
    <citation type="submission" date="2025-09" db="UniProtKB">
        <authorList>
            <consortium name="Ensembl"/>
        </authorList>
    </citation>
    <scope>IDENTIFICATION</scope>
</reference>
<proteinExistence type="predicted"/>
<reference evidence="2" key="1">
    <citation type="submission" date="2025-08" db="UniProtKB">
        <authorList>
            <consortium name="Ensembl"/>
        </authorList>
    </citation>
    <scope>IDENTIFICATION</scope>
</reference>
<organism evidence="2 3">
    <name type="scientific">Panthera tigris altaica</name>
    <name type="common">Siberian tiger</name>
    <dbReference type="NCBI Taxonomy" id="74533"/>
    <lineage>
        <taxon>Eukaryota</taxon>
        <taxon>Metazoa</taxon>
        <taxon>Chordata</taxon>
        <taxon>Craniata</taxon>
        <taxon>Vertebrata</taxon>
        <taxon>Euteleostomi</taxon>
        <taxon>Mammalia</taxon>
        <taxon>Eutheria</taxon>
        <taxon>Laurasiatheria</taxon>
        <taxon>Carnivora</taxon>
        <taxon>Feliformia</taxon>
        <taxon>Felidae</taxon>
        <taxon>Pantherinae</taxon>
        <taxon>Panthera</taxon>
    </lineage>
</organism>
<evidence type="ECO:0000256" key="1">
    <source>
        <dbReference type="SAM" id="MobiDB-lite"/>
    </source>
</evidence>
<evidence type="ECO:0000313" key="2">
    <source>
        <dbReference type="Ensembl" id="ENSPTIP00000015731.1"/>
    </source>
</evidence>
<keyword evidence="3" id="KW-1185">Reference proteome</keyword>
<feature type="region of interest" description="Disordered" evidence="1">
    <location>
        <begin position="1"/>
        <end position="54"/>
    </location>
</feature>
<dbReference type="Ensembl" id="ENSPTIT00000019883.1">
    <property type="protein sequence ID" value="ENSPTIP00000015731.1"/>
    <property type="gene ID" value="ENSPTIG00000014741.1"/>
</dbReference>
<dbReference type="GeneTree" id="ENSGT00930000152807"/>
<evidence type="ECO:0000313" key="3">
    <source>
        <dbReference type="Proteomes" id="UP000675900"/>
    </source>
</evidence>
<sequence length="54" mass="5876">MPTTVAQRWTKPARVQRTWGGGGWVPAAQRQSPRAEPETSPEEPPPTPQDPAGK</sequence>